<accession>A0A9W6UAK4</accession>
<feature type="region of interest" description="Disordered" evidence="1">
    <location>
        <begin position="1"/>
        <end position="76"/>
    </location>
</feature>
<dbReference type="AlphaFoldDB" id="A0A9W6UAK4"/>
<gene>
    <name evidence="2" type="ORF">Pfra01_000590400</name>
</gene>
<evidence type="ECO:0000313" key="2">
    <source>
        <dbReference type="EMBL" id="GMF28478.1"/>
    </source>
</evidence>
<organism evidence="2 3">
    <name type="scientific">Phytophthora fragariaefolia</name>
    <dbReference type="NCBI Taxonomy" id="1490495"/>
    <lineage>
        <taxon>Eukaryota</taxon>
        <taxon>Sar</taxon>
        <taxon>Stramenopiles</taxon>
        <taxon>Oomycota</taxon>
        <taxon>Peronosporomycetes</taxon>
        <taxon>Peronosporales</taxon>
        <taxon>Peronosporaceae</taxon>
        <taxon>Phytophthora</taxon>
    </lineage>
</organism>
<feature type="compositionally biased region" description="Low complexity" evidence="1">
    <location>
        <begin position="35"/>
        <end position="54"/>
    </location>
</feature>
<name>A0A9W6UAK4_9STRA</name>
<keyword evidence="3" id="KW-1185">Reference proteome</keyword>
<evidence type="ECO:0000313" key="3">
    <source>
        <dbReference type="Proteomes" id="UP001165121"/>
    </source>
</evidence>
<sequence length="174" mass="17933">MSSGPESSVKSESQATSSLFGTTGGSDELLTCATSGSRTSRDSSSGSSRFSWGRDAGGHMPVVPMAMTDRTIGGDTAVGPAVAMYVTQETLPSNPVEEDQDDVTMSESNRSQPGDGRRSLPDVSPSAQVRRRPVAQAAKRVTDAAGPVDAPRPSAPTAQGDHVPPQVLGAHKLP</sequence>
<proteinExistence type="predicted"/>
<protein>
    <submittedName>
        <fullName evidence="2">Unnamed protein product</fullName>
    </submittedName>
</protein>
<dbReference type="EMBL" id="BSXT01000479">
    <property type="protein sequence ID" value="GMF28478.1"/>
    <property type="molecule type" value="Genomic_DNA"/>
</dbReference>
<feature type="compositionally biased region" description="Low complexity" evidence="1">
    <location>
        <begin position="1"/>
        <end position="13"/>
    </location>
</feature>
<feature type="region of interest" description="Disordered" evidence="1">
    <location>
        <begin position="88"/>
        <end position="174"/>
    </location>
</feature>
<evidence type="ECO:0000256" key="1">
    <source>
        <dbReference type="SAM" id="MobiDB-lite"/>
    </source>
</evidence>
<dbReference type="Proteomes" id="UP001165121">
    <property type="component" value="Unassembled WGS sequence"/>
</dbReference>
<reference evidence="2" key="1">
    <citation type="submission" date="2023-04" db="EMBL/GenBank/DDBJ databases">
        <title>Phytophthora fragariaefolia NBRC 109709.</title>
        <authorList>
            <person name="Ichikawa N."/>
            <person name="Sato H."/>
            <person name="Tonouchi N."/>
        </authorList>
    </citation>
    <scope>NUCLEOTIDE SEQUENCE</scope>
    <source>
        <strain evidence="2">NBRC 109709</strain>
    </source>
</reference>
<comment type="caution">
    <text evidence="2">The sequence shown here is derived from an EMBL/GenBank/DDBJ whole genome shotgun (WGS) entry which is preliminary data.</text>
</comment>